<accession>A0A2X4Z7I6</accession>
<evidence type="ECO:0000313" key="4">
    <source>
        <dbReference type="Proteomes" id="UP000249134"/>
    </source>
</evidence>
<protein>
    <submittedName>
        <fullName evidence="3">Uncharacterized protein conserved in bacteria</fullName>
    </submittedName>
</protein>
<dbReference type="Proteomes" id="UP000249134">
    <property type="component" value="Chromosome 1"/>
</dbReference>
<gene>
    <name evidence="3" type="primary">ypmB</name>
    <name evidence="3" type="ORF">NCTC4824_01970</name>
</gene>
<dbReference type="KEGG" id="blen:NCTC4824_01970"/>
<organism evidence="3 4">
    <name type="scientific">Lederbergia lenta</name>
    <name type="common">Bacillus lentus</name>
    <dbReference type="NCBI Taxonomy" id="1467"/>
    <lineage>
        <taxon>Bacteria</taxon>
        <taxon>Bacillati</taxon>
        <taxon>Bacillota</taxon>
        <taxon>Bacilli</taxon>
        <taxon>Bacillales</taxon>
        <taxon>Bacillaceae</taxon>
        <taxon>Lederbergia</taxon>
    </lineage>
</organism>
<feature type="domain" description="Cell wall elongation regulator TseB-like" evidence="2">
    <location>
        <begin position="37"/>
        <end position="80"/>
    </location>
</feature>
<reference evidence="3 4" key="1">
    <citation type="submission" date="2018-06" db="EMBL/GenBank/DDBJ databases">
        <authorList>
            <consortium name="Pathogen Informatics"/>
            <person name="Doyle S."/>
        </authorList>
    </citation>
    <scope>NUCLEOTIDE SEQUENCE [LARGE SCALE GENOMIC DNA]</scope>
    <source>
        <strain evidence="3 4">NCTC4824</strain>
    </source>
</reference>
<dbReference type="SUPFAM" id="SSF54403">
    <property type="entry name" value="Cystatin/monellin"/>
    <property type="match status" value="2"/>
</dbReference>
<evidence type="ECO:0000256" key="1">
    <source>
        <dbReference type="SAM" id="Phobius"/>
    </source>
</evidence>
<feature type="transmembrane region" description="Helical" evidence="1">
    <location>
        <begin position="6"/>
        <end position="24"/>
    </location>
</feature>
<dbReference type="AlphaFoldDB" id="A0A2X4Z7I6"/>
<keyword evidence="1" id="KW-1133">Transmembrane helix</keyword>
<dbReference type="EMBL" id="LS483476">
    <property type="protein sequence ID" value="SQI56604.1"/>
    <property type="molecule type" value="Genomic_DNA"/>
</dbReference>
<keyword evidence="1" id="KW-0812">Transmembrane</keyword>
<sequence>MKKWILLISSIVLIIAVVSIVIYSKARAPFNNDREMAEKKAGKEAEIVSIDKYYIYNGSHTYYTIVGKDKAGVQKVVWIPDNPKEKLVIKKLSDGISEQDAINKLFNEEKPKEILGVRLGIEKDLPIWELAYLDEKSNLNYYYIHFDTGEWWRKIDNL</sequence>
<dbReference type="Gene3D" id="3.10.450.40">
    <property type="match status" value="2"/>
</dbReference>
<dbReference type="RefSeq" id="WP_066137855.1">
    <property type="nucleotide sequence ID" value="NZ_CBCSGM010000001.1"/>
</dbReference>
<dbReference type="InterPro" id="IPR041401">
    <property type="entry name" value="TseB-like_dom"/>
</dbReference>
<dbReference type="Pfam" id="PF17881">
    <property type="entry name" value="TseB"/>
    <property type="match status" value="1"/>
</dbReference>
<dbReference type="STRING" id="1348624.GCA_001591545_01039"/>
<keyword evidence="4" id="KW-1185">Reference proteome</keyword>
<evidence type="ECO:0000313" key="3">
    <source>
        <dbReference type="EMBL" id="SQI56604.1"/>
    </source>
</evidence>
<proteinExistence type="predicted"/>
<keyword evidence="1" id="KW-0472">Membrane</keyword>
<name>A0A2X4Z7I6_LEDLE</name>
<evidence type="ECO:0000259" key="2">
    <source>
        <dbReference type="Pfam" id="PF17881"/>
    </source>
</evidence>
<dbReference type="InterPro" id="IPR046350">
    <property type="entry name" value="Cystatin_sf"/>
</dbReference>